<proteinExistence type="predicted"/>
<protein>
    <submittedName>
        <fullName evidence="1">Uncharacterized protein</fullName>
    </submittedName>
</protein>
<sequence>MQQQYLDSLKALNFADLSEEQERHLRDLEKKFNSEFGKEVYFMVMEK</sequence>
<keyword evidence="2" id="KW-1185">Reference proteome</keyword>
<name>A0A841KUN9_9FIRM</name>
<dbReference type="RefSeq" id="WP_184311621.1">
    <property type="nucleotide sequence ID" value="NZ_JACHEN010000020.1"/>
</dbReference>
<dbReference type="AlphaFoldDB" id="A0A841KUN9"/>
<accession>A0A841KUN9</accession>
<reference evidence="1 2" key="1">
    <citation type="submission" date="2020-08" db="EMBL/GenBank/DDBJ databases">
        <title>Genomic Encyclopedia of Type Strains, Phase IV (KMG-IV): sequencing the most valuable type-strain genomes for metagenomic binning, comparative biology and taxonomic classification.</title>
        <authorList>
            <person name="Goeker M."/>
        </authorList>
    </citation>
    <scope>NUCLEOTIDE SEQUENCE [LARGE SCALE GENOMIC DNA]</scope>
    <source>
        <strain evidence="1 2">DSM 103526</strain>
    </source>
</reference>
<evidence type="ECO:0000313" key="2">
    <source>
        <dbReference type="Proteomes" id="UP000579281"/>
    </source>
</evidence>
<gene>
    <name evidence="1" type="ORF">HNQ80_003213</name>
</gene>
<dbReference type="EMBL" id="JACHEN010000020">
    <property type="protein sequence ID" value="MBB6217107.1"/>
    <property type="molecule type" value="Genomic_DNA"/>
</dbReference>
<comment type="caution">
    <text evidence="1">The sequence shown here is derived from an EMBL/GenBank/DDBJ whole genome shotgun (WGS) entry which is preliminary data.</text>
</comment>
<evidence type="ECO:0000313" key="1">
    <source>
        <dbReference type="EMBL" id="MBB6217107.1"/>
    </source>
</evidence>
<organism evidence="1 2">
    <name type="scientific">Anaerosolibacter carboniphilus</name>
    <dbReference type="NCBI Taxonomy" id="1417629"/>
    <lineage>
        <taxon>Bacteria</taxon>
        <taxon>Bacillati</taxon>
        <taxon>Bacillota</taxon>
        <taxon>Clostridia</taxon>
        <taxon>Peptostreptococcales</taxon>
        <taxon>Thermotaleaceae</taxon>
        <taxon>Anaerosolibacter</taxon>
    </lineage>
</organism>
<dbReference type="Proteomes" id="UP000579281">
    <property type="component" value="Unassembled WGS sequence"/>
</dbReference>